<feature type="compositionally biased region" description="Basic residues" evidence="1">
    <location>
        <begin position="414"/>
        <end position="423"/>
    </location>
</feature>
<dbReference type="SUPFAM" id="SSF52540">
    <property type="entry name" value="P-loop containing nucleoside triphosphate hydrolases"/>
    <property type="match status" value="1"/>
</dbReference>
<dbReference type="STRING" id="1121387.GCA_000429885_01869"/>
<dbReference type="Gene3D" id="3.40.50.410">
    <property type="entry name" value="von Willebrand factor, type A domain"/>
    <property type="match status" value="1"/>
</dbReference>
<dbReference type="Pfam" id="PF07728">
    <property type="entry name" value="AAA_5"/>
    <property type="match status" value="1"/>
</dbReference>
<evidence type="ECO:0000256" key="1">
    <source>
        <dbReference type="SAM" id="MobiDB-lite"/>
    </source>
</evidence>
<dbReference type="SUPFAM" id="SSF53300">
    <property type="entry name" value="vWA-like"/>
    <property type="match status" value="1"/>
</dbReference>
<feature type="compositionally biased region" description="Polar residues" evidence="1">
    <location>
        <begin position="395"/>
        <end position="412"/>
    </location>
</feature>
<organism evidence="3 4">
    <name type="scientific">Dermatophilus congolensis</name>
    <dbReference type="NCBI Taxonomy" id="1863"/>
    <lineage>
        <taxon>Bacteria</taxon>
        <taxon>Bacillati</taxon>
        <taxon>Actinomycetota</taxon>
        <taxon>Actinomycetes</taxon>
        <taxon>Micrococcales</taxon>
        <taxon>Dermatophilaceae</taxon>
        <taxon>Dermatophilus</taxon>
    </lineage>
</organism>
<evidence type="ECO:0000313" key="4">
    <source>
        <dbReference type="Proteomes" id="UP000242637"/>
    </source>
</evidence>
<dbReference type="InterPro" id="IPR036465">
    <property type="entry name" value="vWFA_dom_sf"/>
</dbReference>
<gene>
    <name evidence="3" type="primary">bchI_4</name>
    <name evidence="3" type="ORF">SAMEA4475696_01441</name>
</gene>
<dbReference type="InterPro" id="IPR027417">
    <property type="entry name" value="P-loop_NTPase"/>
</dbReference>
<dbReference type="Gene3D" id="3.40.50.300">
    <property type="entry name" value="P-loop containing nucleotide triphosphate hydrolases"/>
    <property type="match status" value="2"/>
</dbReference>
<dbReference type="Proteomes" id="UP000242637">
    <property type="component" value="Chromosome 1"/>
</dbReference>
<dbReference type="Pfam" id="PF13519">
    <property type="entry name" value="VWA_2"/>
    <property type="match status" value="1"/>
</dbReference>
<feature type="compositionally biased region" description="Pro residues" evidence="1">
    <location>
        <begin position="284"/>
        <end position="297"/>
    </location>
</feature>
<reference evidence="3 4" key="1">
    <citation type="submission" date="2017-06" db="EMBL/GenBank/DDBJ databases">
        <authorList>
            <consortium name="Pathogen Informatics"/>
        </authorList>
    </citation>
    <scope>NUCLEOTIDE SEQUENCE [LARGE SCALE GENOMIC DNA]</scope>
    <source>
        <strain evidence="3 4">NCTC13039</strain>
    </source>
</reference>
<name>A0A239VJY3_9MICO</name>
<dbReference type="GO" id="GO:0016887">
    <property type="term" value="F:ATP hydrolysis activity"/>
    <property type="evidence" value="ECO:0007669"/>
    <property type="project" value="InterPro"/>
</dbReference>
<feature type="region of interest" description="Disordered" evidence="1">
    <location>
        <begin position="395"/>
        <end position="428"/>
    </location>
</feature>
<dbReference type="Gene3D" id="1.10.8.80">
    <property type="entry name" value="Magnesium chelatase subunit I, C-Terminal domain"/>
    <property type="match status" value="1"/>
</dbReference>
<accession>A0A239VJY3</accession>
<feature type="domain" description="VWFA" evidence="2">
    <location>
        <begin position="474"/>
        <end position="581"/>
    </location>
</feature>
<keyword evidence="4" id="KW-1185">Reference proteome</keyword>
<protein>
    <submittedName>
        <fullName evidence="3">Magnesium-chelatase 38 kDa subunit</fullName>
        <ecNumber evidence="3">6.6.1.1</ecNumber>
    </submittedName>
</protein>
<dbReference type="InterPro" id="IPR011704">
    <property type="entry name" value="ATPase_dyneun-rel_AAA"/>
</dbReference>
<dbReference type="PROSITE" id="PS50234">
    <property type="entry name" value="VWFA"/>
    <property type="match status" value="1"/>
</dbReference>
<dbReference type="InterPro" id="IPR052989">
    <property type="entry name" value="Mg-chelatase_DI-like"/>
</dbReference>
<dbReference type="GeneID" id="63459654"/>
<dbReference type="EC" id="6.6.1.1" evidence="3"/>
<dbReference type="OrthoDB" id="9775079at2"/>
<keyword evidence="3" id="KW-0436">Ligase</keyword>
<sequence length="662" mass="71767">MKPPPPYPFTAIVGQPHLQLALTLLAIDPHIGGVLIRGEKGTAKSTAARAFATHLPTGIMRTLPLGATEDRITGTLDIQATLTHATPIPLPGILREVHEGALYIDEINLLDEHLLNLVLETAASGTAHIEREGISCSHPAQFALIGTMNPEEGPLPDHALDRFGLCVDITSITDLDTRVLLLERTLAYENDPHAFAHTWAPHEHHHTTHLQAARDLLPHISLCPEIHSLITTITTTNHVAGHRADIVLTQATRAHAAWHKRRDATTEDVHAVTSLVLTHRSHTPPAPTTPTNTPPTTPKTQPSLTNPTHHTPPENHPTSHQPPPPTTNQQHHHTTTPEGPTGTSRTPQPTPTTTTHTLHTPLIADPTPSDTDTDTPATCPLIPLAGTTFPVIPLATNTTNPHTPGRKNTPTTAHRGRYIRSRPARPNTTSDIAIDATIRAAAPHQRARNNPHGRIHIERSDWQEKIRQHHPGNCTIFIVDASGSMGAQNRMTAAKGAILSLLLDAYQKRNRVALITFHHRNAHILLPPTSSIELAGRLLTDLPIGGPTPLPTALTTTSRLLNTLLHKTPELRPLLILVSDGCANIDLDGDPTPSAINQAHHLATNLGKDPRTRWIVVDTENPTTDKLGHAAALAHALNAPCHTIDELHADDLLHLVRTQNPH</sequence>
<dbReference type="PANTHER" id="PTHR35023:SF1">
    <property type="entry name" value="MG-PROTOPORPHYRIN IX CHELATASE"/>
    <property type="match status" value="1"/>
</dbReference>
<dbReference type="AlphaFoldDB" id="A0A239VJY3"/>
<evidence type="ECO:0000259" key="2">
    <source>
        <dbReference type="PROSITE" id="PS50234"/>
    </source>
</evidence>
<feature type="compositionally biased region" description="Low complexity" evidence="1">
    <location>
        <begin position="336"/>
        <end position="380"/>
    </location>
</feature>
<dbReference type="GO" id="GO:0016851">
    <property type="term" value="F:magnesium chelatase activity"/>
    <property type="evidence" value="ECO:0007669"/>
    <property type="project" value="UniProtKB-EC"/>
</dbReference>
<feature type="region of interest" description="Disordered" evidence="1">
    <location>
        <begin position="277"/>
        <end position="381"/>
    </location>
</feature>
<dbReference type="KEGG" id="dco:SAMEA4475696_1441"/>
<dbReference type="Pfam" id="PF17863">
    <property type="entry name" value="AAA_lid_2"/>
    <property type="match status" value="1"/>
</dbReference>
<dbReference type="SMART" id="SM00327">
    <property type="entry name" value="VWA"/>
    <property type="match status" value="1"/>
</dbReference>
<dbReference type="EMBL" id="LT906453">
    <property type="protein sequence ID" value="SNV22206.1"/>
    <property type="molecule type" value="Genomic_DNA"/>
</dbReference>
<dbReference type="PANTHER" id="PTHR35023">
    <property type="entry name" value="CHELATASE-RELATED"/>
    <property type="match status" value="1"/>
</dbReference>
<proteinExistence type="predicted"/>
<dbReference type="InterPro" id="IPR002035">
    <property type="entry name" value="VWF_A"/>
</dbReference>
<dbReference type="RefSeq" id="WP_095068504.1">
    <property type="nucleotide sequence ID" value="NZ_LT906453.1"/>
</dbReference>
<dbReference type="InterPro" id="IPR041628">
    <property type="entry name" value="ChlI/MoxR_AAA_lid"/>
</dbReference>
<feature type="compositionally biased region" description="Low complexity" evidence="1">
    <location>
        <begin position="298"/>
        <end position="309"/>
    </location>
</feature>
<dbReference type="GO" id="GO:0005524">
    <property type="term" value="F:ATP binding"/>
    <property type="evidence" value="ECO:0007669"/>
    <property type="project" value="InterPro"/>
</dbReference>
<evidence type="ECO:0000313" key="3">
    <source>
        <dbReference type="EMBL" id="SNV22206.1"/>
    </source>
</evidence>